<evidence type="ECO:0000259" key="7">
    <source>
        <dbReference type="Pfam" id="PF00441"/>
    </source>
</evidence>
<dbReference type="InterPro" id="IPR006091">
    <property type="entry name" value="Acyl-CoA_Oxase/DH_mid-dom"/>
</dbReference>
<evidence type="ECO:0000256" key="3">
    <source>
        <dbReference type="ARBA" id="ARBA00022630"/>
    </source>
</evidence>
<dbReference type="Proteomes" id="UP001595528">
    <property type="component" value="Unassembled WGS sequence"/>
</dbReference>
<dbReference type="InterPro" id="IPR037069">
    <property type="entry name" value="AcylCoA_DH/ox_N_sf"/>
</dbReference>
<comment type="cofactor">
    <cofactor evidence="1 6">
        <name>FAD</name>
        <dbReference type="ChEBI" id="CHEBI:57692"/>
    </cofactor>
</comment>
<keyword evidence="11" id="KW-1185">Reference proteome</keyword>
<proteinExistence type="inferred from homology"/>
<dbReference type="SUPFAM" id="SSF47203">
    <property type="entry name" value="Acyl-CoA dehydrogenase C-terminal domain-like"/>
    <property type="match status" value="1"/>
</dbReference>
<dbReference type="RefSeq" id="WP_379906585.1">
    <property type="nucleotide sequence ID" value="NZ_JBHRTR010000054.1"/>
</dbReference>
<feature type="domain" description="Acyl-CoA oxidase/dehydrogenase middle" evidence="8">
    <location>
        <begin position="125"/>
        <end position="219"/>
    </location>
</feature>
<dbReference type="SUPFAM" id="SSF56645">
    <property type="entry name" value="Acyl-CoA dehydrogenase NM domain-like"/>
    <property type="match status" value="1"/>
</dbReference>
<keyword evidence="5 6" id="KW-0560">Oxidoreductase</keyword>
<gene>
    <name evidence="10" type="ORF">ACFOGJ_27980</name>
</gene>
<reference evidence="11" key="1">
    <citation type="journal article" date="2019" name="Int. J. Syst. Evol. Microbiol.">
        <title>The Global Catalogue of Microorganisms (GCM) 10K type strain sequencing project: providing services to taxonomists for standard genome sequencing and annotation.</title>
        <authorList>
            <consortium name="The Broad Institute Genomics Platform"/>
            <consortium name="The Broad Institute Genome Sequencing Center for Infectious Disease"/>
            <person name="Wu L."/>
            <person name="Ma J."/>
        </authorList>
    </citation>
    <scope>NUCLEOTIDE SEQUENCE [LARGE SCALE GENOMIC DNA]</scope>
    <source>
        <strain evidence="11">KCTC 42964</strain>
    </source>
</reference>
<dbReference type="InterPro" id="IPR046373">
    <property type="entry name" value="Acyl-CoA_Oxase/DH_mid-dom_sf"/>
</dbReference>
<dbReference type="InterPro" id="IPR052161">
    <property type="entry name" value="Mycobact_Acyl-CoA_DH"/>
</dbReference>
<accession>A0ABV7L906</accession>
<dbReference type="InterPro" id="IPR036250">
    <property type="entry name" value="AcylCo_DH-like_C"/>
</dbReference>
<feature type="domain" description="Acyl-CoA dehydrogenase/oxidase N-terminal" evidence="9">
    <location>
        <begin position="6"/>
        <end position="121"/>
    </location>
</feature>
<dbReference type="InterPro" id="IPR009075">
    <property type="entry name" value="AcylCo_DH/oxidase_C"/>
</dbReference>
<evidence type="ECO:0000313" key="11">
    <source>
        <dbReference type="Proteomes" id="UP001595528"/>
    </source>
</evidence>
<dbReference type="PANTHER" id="PTHR43292">
    <property type="entry name" value="ACYL-COA DEHYDROGENASE"/>
    <property type="match status" value="1"/>
</dbReference>
<evidence type="ECO:0000256" key="1">
    <source>
        <dbReference type="ARBA" id="ARBA00001974"/>
    </source>
</evidence>
<evidence type="ECO:0000256" key="5">
    <source>
        <dbReference type="ARBA" id="ARBA00023002"/>
    </source>
</evidence>
<evidence type="ECO:0000256" key="6">
    <source>
        <dbReference type="RuleBase" id="RU362125"/>
    </source>
</evidence>
<feature type="domain" description="Acyl-CoA dehydrogenase/oxidase C-terminal" evidence="7">
    <location>
        <begin position="231"/>
        <end position="393"/>
    </location>
</feature>
<dbReference type="InterPro" id="IPR013786">
    <property type="entry name" value="AcylCoA_DH/ox_N"/>
</dbReference>
<dbReference type="InterPro" id="IPR009100">
    <property type="entry name" value="AcylCoA_DH/oxidase_NM_dom_sf"/>
</dbReference>
<evidence type="ECO:0000259" key="9">
    <source>
        <dbReference type="Pfam" id="PF02771"/>
    </source>
</evidence>
<evidence type="ECO:0000313" key="10">
    <source>
        <dbReference type="EMBL" id="MFC3231119.1"/>
    </source>
</evidence>
<comment type="caution">
    <text evidence="10">The sequence shown here is derived from an EMBL/GenBank/DDBJ whole genome shotgun (WGS) entry which is preliminary data.</text>
</comment>
<sequence length="396" mass="43958">MDIAFSAEEEAFRQEVRDFLAENLSDHLKREALHGFHMQKEDLRAWHKLLHRRGWSAPNWPQEYGGTGWDAVKQYIFEEECMAAGAPMLLPFGINMVGPVIQAFGSDAQKARYLPKIVSGDEFWCQGYSEPGSGSDLASLKTRAVRDGDHYVVNGQKIWTTQAHMADMMFCLVRTDPNVKAQEGISFLLIDMTTPGITVRPIISIDEDHSLNEVFFEDVRVPAANLIGQENKGWTYAKFLLGHERTSIAEVGLSKQRIRRLKEIAKAEACDGGSLLDDDGFRRKIAEVEVTLMGLEMTNLRVLSSLAQGSSPGAEASMLKIRGSEVKQRIAELTCEALGYYVNPYEDLLEGSNAPHPGPDYAEMVASEMLIGRAASIYGGSNEIQRNVIAKMVLGL</sequence>
<keyword evidence="4 6" id="KW-0274">FAD</keyword>
<dbReference type="Pfam" id="PF00441">
    <property type="entry name" value="Acyl-CoA_dh_1"/>
    <property type="match status" value="1"/>
</dbReference>
<evidence type="ECO:0000256" key="2">
    <source>
        <dbReference type="ARBA" id="ARBA00009347"/>
    </source>
</evidence>
<dbReference type="Pfam" id="PF02770">
    <property type="entry name" value="Acyl-CoA_dh_M"/>
    <property type="match status" value="1"/>
</dbReference>
<evidence type="ECO:0000259" key="8">
    <source>
        <dbReference type="Pfam" id="PF02770"/>
    </source>
</evidence>
<dbReference type="Pfam" id="PF02771">
    <property type="entry name" value="Acyl-CoA_dh_N"/>
    <property type="match status" value="1"/>
</dbReference>
<protein>
    <submittedName>
        <fullName evidence="10">Acyl-CoA dehydrogenase family protein</fullName>
    </submittedName>
</protein>
<dbReference type="Gene3D" id="2.40.110.10">
    <property type="entry name" value="Butyryl-CoA Dehydrogenase, subunit A, domain 2"/>
    <property type="match status" value="1"/>
</dbReference>
<dbReference type="Gene3D" id="1.10.540.10">
    <property type="entry name" value="Acyl-CoA dehydrogenase/oxidase, N-terminal domain"/>
    <property type="match status" value="1"/>
</dbReference>
<comment type="similarity">
    <text evidence="2 6">Belongs to the acyl-CoA dehydrogenase family.</text>
</comment>
<evidence type="ECO:0000256" key="4">
    <source>
        <dbReference type="ARBA" id="ARBA00022827"/>
    </source>
</evidence>
<dbReference type="PANTHER" id="PTHR43292:SF3">
    <property type="entry name" value="ACYL-COA DEHYDROGENASE FADE29"/>
    <property type="match status" value="1"/>
</dbReference>
<organism evidence="10 11">
    <name type="scientific">Marinibaculum pumilum</name>
    <dbReference type="NCBI Taxonomy" id="1766165"/>
    <lineage>
        <taxon>Bacteria</taxon>
        <taxon>Pseudomonadati</taxon>
        <taxon>Pseudomonadota</taxon>
        <taxon>Alphaproteobacteria</taxon>
        <taxon>Rhodospirillales</taxon>
        <taxon>Rhodospirillaceae</taxon>
        <taxon>Marinibaculum</taxon>
    </lineage>
</organism>
<name>A0ABV7L906_9PROT</name>
<keyword evidence="3 6" id="KW-0285">Flavoprotein</keyword>
<dbReference type="EMBL" id="JBHRTR010000054">
    <property type="protein sequence ID" value="MFC3231119.1"/>
    <property type="molecule type" value="Genomic_DNA"/>
</dbReference>
<dbReference type="Gene3D" id="1.20.140.10">
    <property type="entry name" value="Butyryl-CoA Dehydrogenase, subunit A, domain 3"/>
    <property type="match status" value="1"/>
</dbReference>